<dbReference type="GO" id="GO:0010181">
    <property type="term" value="F:FMN binding"/>
    <property type="evidence" value="ECO:0007669"/>
    <property type="project" value="InterPro"/>
</dbReference>
<evidence type="ECO:0000256" key="1">
    <source>
        <dbReference type="SAM" id="MobiDB-lite"/>
    </source>
</evidence>
<dbReference type="EMBL" id="CP001034">
    <property type="protein sequence ID" value="ACB84664.1"/>
    <property type="molecule type" value="Genomic_DNA"/>
</dbReference>
<evidence type="ECO:0000313" key="4">
    <source>
        <dbReference type="EMBL" id="ACB84664.1"/>
    </source>
</evidence>
<feature type="region of interest" description="Disordered" evidence="1">
    <location>
        <begin position="29"/>
        <end position="60"/>
    </location>
</feature>
<evidence type="ECO:0000256" key="2">
    <source>
        <dbReference type="SAM" id="SignalP"/>
    </source>
</evidence>
<dbReference type="Pfam" id="PF04205">
    <property type="entry name" value="FMN_bind"/>
    <property type="match status" value="1"/>
</dbReference>
<dbReference type="InterPro" id="IPR007329">
    <property type="entry name" value="FMN-bd"/>
</dbReference>
<dbReference type="OrthoDB" id="45418at2"/>
<dbReference type="eggNOG" id="COG3976">
    <property type="taxonomic scope" value="Bacteria"/>
</dbReference>
<feature type="compositionally biased region" description="Acidic residues" evidence="1">
    <location>
        <begin position="263"/>
        <end position="299"/>
    </location>
</feature>
<dbReference type="PROSITE" id="PS51257">
    <property type="entry name" value="PROKAR_LIPOPROTEIN"/>
    <property type="match status" value="1"/>
</dbReference>
<feature type="chain" id="PRO_5039239831" description="FMN-binding domain-containing protein" evidence="2">
    <location>
        <begin position="29"/>
        <end position="299"/>
    </location>
</feature>
<organism evidence="4 5">
    <name type="scientific">Natranaerobius thermophilus (strain ATCC BAA-1301 / DSM 18059 / JW/NM-WN-LF)</name>
    <dbReference type="NCBI Taxonomy" id="457570"/>
    <lineage>
        <taxon>Bacteria</taxon>
        <taxon>Bacillati</taxon>
        <taxon>Bacillota</taxon>
        <taxon>Clostridia</taxon>
        <taxon>Natranaerobiales</taxon>
        <taxon>Natranaerobiaceae</taxon>
        <taxon>Natranaerobius</taxon>
    </lineage>
</organism>
<dbReference type="HOGENOM" id="CLU_930093_0_0_9"/>
<dbReference type="AlphaFoldDB" id="B2A141"/>
<feature type="signal peptide" evidence="2">
    <location>
        <begin position="1"/>
        <end position="28"/>
    </location>
</feature>
<keyword evidence="2" id="KW-0732">Signal</keyword>
<feature type="domain" description="FMN-binding" evidence="3">
    <location>
        <begin position="69"/>
        <end position="147"/>
    </location>
</feature>
<dbReference type="InParanoid" id="B2A141"/>
<dbReference type="Gene3D" id="3.90.1010.20">
    <property type="match status" value="2"/>
</dbReference>
<feature type="region of interest" description="Disordered" evidence="1">
    <location>
        <begin position="254"/>
        <end position="299"/>
    </location>
</feature>
<dbReference type="GO" id="GO:0016020">
    <property type="term" value="C:membrane"/>
    <property type="evidence" value="ECO:0007669"/>
    <property type="project" value="InterPro"/>
</dbReference>
<sequence>MRKIYSRKNKYLLLLITLALLATFTLTACNDGDQDEPKNGTPGDGEDEGEPTNGEDGMFSAASEADDRGYVYAEVTLENDQITDVELTEFNDKGLAKGEDYGWEPWHEAMDELPDRFVEANSSEIEAYSEATTTSNKAMGAVDKAIQKSEGQETFDGTFMGTSEIDKDLGWGVAWVVVEDEEITEVQLEEVTVADEEEDEEDKYEFKDDDYDWEDWQEARETMPDWFEDENTWDVDIYTGATQSSEMWREAVKDALEKAGIAEDVEDDADEDNDQEDDEEQQEEEGNNDEQDENDDEEE</sequence>
<gene>
    <name evidence="4" type="ordered locus">Nther_1080</name>
</gene>
<reference evidence="4 5" key="1">
    <citation type="submission" date="2008-04" db="EMBL/GenBank/DDBJ databases">
        <title>Complete sequence of chromosome of Natranaerobius thermophilus JW/NM-WN-LF.</title>
        <authorList>
            <consortium name="US DOE Joint Genome Institute"/>
            <person name="Copeland A."/>
            <person name="Lucas S."/>
            <person name="Lapidus A."/>
            <person name="Glavina del Rio T."/>
            <person name="Dalin E."/>
            <person name="Tice H."/>
            <person name="Bruce D."/>
            <person name="Goodwin L."/>
            <person name="Pitluck S."/>
            <person name="Chertkov O."/>
            <person name="Brettin T."/>
            <person name="Detter J.C."/>
            <person name="Han C."/>
            <person name="Kuske C.R."/>
            <person name="Schmutz J."/>
            <person name="Larimer F."/>
            <person name="Land M."/>
            <person name="Hauser L."/>
            <person name="Kyrpides N."/>
            <person name="Lykidis A."/>
            <person name="Mesbah N.M."/>
            <person name="Wiegel J."/>
        </authorList>
    </citation>
    <scope>NUCLEOTIDE SEQUENCE [LARGE SCALE GENOMIC DNA]</scope>
    <source>
        <strain evidence="5">ATCC BAA-1301 / DSM 18059 / JW/NM-WN-LF</strain>
    </source>
</reference>
<reference evidence="4 5" key="2">
    <citation type="journal article" date="2011" name="J. Bacteriol.">
        <title>Complete genome sequence of the anaerobic, halophilic alkalithermophile Natranaerobius thermophilus JW/NM-WN-LF.</title>
        <authorList>
            <person name="Zhao B."/>
            <person name="Mesbah N.M."/>
            <person name="Dalin E."/>
            <person name="Goodwin L."/>
            <person name="Nolan M."/>
            <person name="Pitluck S."/>
            <person name="Chertkov O."/>
            <person name="Brettin T.S."/>
            <person name="Han J."/>
            <person name="Larimer F.W."/>
            <person name="Land M.L."/>
            <person name="Hauser L."/>
            <person name="Kyrpides N."/>
            <person name="Wiegel J."/>
        </authorList>
    </citation>
    <scope>NUCLEOTIDE SEQUENCE [LARGE SCALE GENOMIC DNA]</scope>
    <source>
        <strain evidence="5">ATCC BAA-1301 / DSM 18059 / JW/NM-WN-LF</strain>
    </source>
</reference>
<dbReference type="RefSeq" id="WP_012447539.1">
    <property type="nucleotide sequence ID" value="NC_010718.1"/>
</dbReference>
<dbReference type="KEGG" id="nth:Nther_1080"/>
<evidence type="ECO:0000259" key="3">
    <source>
        <dbReference type="Pfam" id="PF04205"/>
    </source>
</evidence>
<accession>B2A141</accession>
<protein>
    <recommendedName>
        <fullName evidence="3">FMN-binding domain-containing protein</fullName>
    </recommendedName>
</protein>
<proteinExistence type="predicted"/>
<evidence type="ECO:0000313" key="5">
    <source>
        <dbReference type="Proteomes" id="UP000001683"/>
    </source>
</evidence>
<keyword evidence="5" id="KW-1185">Reference proteome</keyword>
<name>B2A141_NATTJ</name>
<dbReference type="Proteomes" id="UP000001683">
    <property type="component" value="Chromosome"/>
</dbReference>